<dbReference type="Proteomes" id="UP001142489">
    <property type="component" value="Unassembled WGS sequence"/>
</dbReference>
<gene>
    <name evidence="1" type="ORF">JRQ81_013927</name>
</gene>
<name>A0A9Q0XWC4_9SAUR</name>
<keyword evidence="2" id="KW-1185">Reference proteome</keyword>
<proteinExistence type="predicted"/>
<accession>A0A9Q0XWC4</accession>
<dbReference type="OrthoDB" id="10061326at2759"/>
<comment type="caution">
    <text evidence="1">The sequence shown here is derived from an EMBL/GenBank/DDBJ whole genome shotgun (WGS) entry which is preliminary data.</text>
</comment>
<organism evidence="1 2">
    <name type="scientific">Phrynocephalus forsythii</name>
    <dbReference type="NCBI Taxonomy" id="171643"/>
    <lineage>
        <taxon>Eukaryota</taxon>
        <taxon>Metazoa</taxon>
        <taxon>Chordata</taxon>
        <taxon>Craniata</taxon>
        <taxon>Vertebrata</taxon>
        <taxon>Euteleostomi</taxon>
        <taxon>Lepidosauria</taxon>
        <taxon>Squamata</taxon>
        <taxon>Bifurcata</taxon>
        <taxon>Unidentata</taxon>
        <taxon>Episquamata</taxon>
        <taxon>Toxicofera</taxon>
        <taxon>Iguania</taxon>
        <taxon>Acrodonta</taxon>
        <taxon>Agamidae</taxon>
        <taxon>Agaminae</taxon>
        <taxon>Phrynocephalus</taxon>
    </lineage>
</organism>
<feature type="non-terminal residue" evidence="1">
    <location>
        <position position="1"/>
    </location>
</feature>
<sequence>EERVAIKVYFLASRSCYRTIALVFQKGTLTVASIVVEVCLAMEHTLLKKEVRVSDFTKI</sequence>
<dbReference type="EMBL" id="JAPFRF010000005">
    <property type="protein sequence ID" value="KAJ7331747.1"/>
    <property type="molecule type" value="Genomic_DNA"/>
</dbReference>
<dbReference type="AlphaFoldDB" id="A0A9Q0XWC4"/>
<evidence type="ECO:0000313" key="1">
    <source>
        <dbReference type="EMBL" id="KAJ7331747.1"/>
    </source>
</evidence>
<reference evidence="1" key="1">
    <citation type="journal article" date="2023" name="DNA Res.">
        <title>Chromosome-level genome assembly of Phrynocephalus forsythii using third-generation DNA sequencing and Hi-C analysis.</title>
        <authorList>
            <person name="Qi Y."/>
            <person name="Zhao W."/>
            <person name="Zhao Y."/>
            <person name="Niu C."/>
            <person name="Cao S."/>
            <person name="Zhang Y."/>
        </authorList>
    </citation>
    <scope>NUCLEOTIDE SEQUENCE</scope>
    <source>
        <tissue evidence="1">Muscle</tissue>
    </source>
</reference>
<evidence type="ECO:0000313" key="2">
    <source>
        <dbReference type="Proteomes" id="UP001142489"/>
    </source>
</evidence>
<protein>
    <submittedName>
        <fullName evidence="1">Uncharacterized protein</fullName>
    </submittedName>
</protein>